<dbReference type="InterPro" id="IPR030395">
    <property type="entry name" value="GP_PDE_dom"/>
</dbReference>
<dbReference type="PANTHER" id="PTHR46211">
    <property type="entry name" value="GLYCEROPHOSPHORYL DIESTER PHOSPHODIESTERASE"/>
    <property type="match status" value="1"/>
</dbReference>
<gene>
    <name evidence="2" type="ORF">BVG16_09375</name>
</gene>
<dbReference type="AlphaFoldDB" id="A0A1T2XHK5"/>
<dbReference type="STRING" id="1324314.BVG16_09375"/>
<dbReference type="GO" id="GO:0006629">
    <property type="term" value="P:lipid metabolic process"/>
    <property type="evidence" value="ECO:0007669"/>
    <property type="project" value="InterPro"/>
</dbReference>
<evidence type="ECO:0000259" key="1">
    <source>
        <dbReference type="PROSITE" id="PS51704"/>
    </source>
</evidence>
<proteinExistence type="predicted"/>
<name>A0A1T2XHK5_9BACL</name>
<protein>
    <recommendedName>
        <fullName evidence="1">GP-PDE domain-containing protein</fullName>
    </recommendedName>
</protein>
<sequence length="237" mass="26941">MTIQAVAHRGYPRKYPENTLSSFQAAIELNFSHLELDVHLSKDGIPMVIHDHTIDRMTNGTGRVVDYTAAELQQFTIAGTERIPTLVEALALLKGKLRINIELKQMGNMYPGLEEKVLQVIEEMDAIQDVVMTSFDFDALEHMRTLSHDIPIGLITFSCSTAILDWSKSVNATFLSMHYGFVTERYVQLCQQQQIQLMVWTVNDKKVMEKFKHDPSILVCTDELEQWIETVHAATTA</sequence>
<dbReference type="Proteomes" id="UP000190188">
    <property type="component" value="Unassembled WGS sequence"/>
</dbReference>
<dbReference type="Gene3D" id="3.20.20.190">
    <property type="entry name" value="Phosphatidylinositol (PI) phosphodiesterase"/>
    <property type="match status" value="1"/>
</dbReference>
<dbReference type="Pfam" id="PF03009">
    <property type="entry name" value="GDPD"/>
    <property type="match status" value="1"/>
</dbReference>
<dbReference type="EMBL" id="MSZX01000003">
    <property type="protein sequence ID" value="OPA79288.1"/>
    <property type="molecule type" value="Genomic_DNA"/>
</dbReference>
<dbReference type="RefSeq" id="WP_078498285.1">
    <property type="nucleotide sequence ID" value="NZ_MSZX01000003.1"/>
</dbReference>
<dbReference type="PANTHER" id="PTHR46211:SF1">
    <property type="entry name" value="GLYCEROPHOSPHODIESTER PHOSPHODIESTERASE, CYTOPLASMIC"/>
    <property type="match status" value="1"/>
</dbReference>
<feature type="domain" description="GP-PDE" evidence="1">
    <location>
        <begin position="3"/>
        <end position="231"/>
    </location>
</feature>
<dbReference type="PROSITE" id="PS51704">
    <property type="entry name" value="GP_PDE"/>
    <property type="match status" value="1"/>
</dbReference>
<dbReference type="GO" id="GO:0008081">
    <property type="term" value="F:phosphoric diester hydrolase activity"/>
    <property type="evidence" value="ECO:0007669"/>
    <property type="project" value="InterPro"/>
</dbReference>
<evidence type="ECO:0000313" key="3">
    <source>
        <dbReference type="Proteomes" id="UP000190188"/>
    </source>
</evidence>
<reference evidence="2 3" key="1">
    <citation type="submission" date="2017-01" db="EMBL/GenBank/DDBJ databases">
        <title>Genome analysis of Paenibacillus selenitrireducens ES3-24.</title>
        <authorList>
            <person name="Xu D."/>
            <person name="Yao R."/>
            <person name="Zheng S."/>
        </authorList>
    </citation>
    <scope>NUCLEOTIDE SEQUENCE [LARGE SCALE GENOMIC DNA]</scope>
    <source>
        <strain evidence="2 3">ES3-24</strain>
    </source>
</reference>
<evidence type="ECO:0000313" key="2">
    <source>
        <dbReference type="EMBL" id="OPA79288.1"/>
    </source>
</evidence>
<dbReference type="InterPro" id="IPR017946">
    <property type="entry name" value="PLC-like_Pdiesterase_TIM-brl"/>
</dbReference>
<organism evidence="2 3">
    <name type="scientific">Paenibacillus selenitireducens</name>
    <dbReference type="NCBI Taxonomy" id="1324314"/>
    <lineage>
        <taxon>Bacteria</taxon>
        <taxon>Bacillati</taxon>
        <taxon>Bacillota</taxon>
        <taxon>Bacilli</taxon>
        <taxon>Bacillales</taxon>
        <taxon>Paenibacillaceae</taxon>
        <taxon>Paenibacillus</taxon>
    </lineage>
</organism>
<dbReference type="SUPFAM" id="SSF51695">
    <property type="entry name" value="PLC-like phosphodiesterases"/>
    <property type="match status" value="1"/>
</dbReference>
<keyword evidence="3" id="KW-1185">Reference proteome</keyword>
<accession>A0A1T2XHK5</accession>
<comment type="caution">
    <text evidence="2">The sequence shown here is derived from an EMBL/GenBank/DDBJ whole genome shotgun (WGS) entry which is preliminary data.</text>
</comment>